<comment type="cofactor">
    <cofactor evidence="1">
        <name>Mg(2+)</name>
        <dbReference type="ChEBI" id="CHEBI:18420"/>
    </cofactor>
</comment>
<dbReference type="PANTHER" id="PTHR12001">
    <property type="entry name" value="GERANYLGERANYL PYROPHOSPHATE SYNTHASE"/>
    <property type="match status" value="1"/>
</dbReference>
<dbReference type="PROSITE" id="PS00444">
    <property type="entry name" value="POLYPRENYL_SYNTHASE_2"/>
    <property type="match status" value="1"/>
</dbReference>
<keyword evidence="4" id="KW-0479">Metal-binding</keyword>
<dbReference type="PROSITE" id="PS00723">
    <property type="entry name" value="POLYPRENYL_SYNTHASE_1"/>
    <property type="match status" value="1"/>
</dbReference>
<dbReference type="SFLD" id="SFLDS00005">
    <property type="entry name" value="Isoprenoid_Synthase_Type_I"/>
    <property type="match status" value="1"/>
</dbReference>
<keyword evidence="3 6" id="KW-0808">Transferase</keyword>
<dbReference type="Gene3D" id="1.10.600.10">
    <property type="entry name" value="Farnesyl Diphosphate Synthase"/>
    <property type="match status" value="1"/>
</dbReference>
<evidence type="ECO:0000256" key="3">
    <source>
        <dbReference type="ARBA" id="ARBA00022679"/>
    </source>
</evidence>
<keyword evidence="8" id="KW-1185">Reference proteome</keyword>
<dbReference type="InterPro" id="IPR000092">
    <property type="entry name" value="Polyprenyl_synt"/>
</dbReference>
<evidence type="ECO:0000256" key="1">
    <source>
        <dbReference type="ARBA" id="ARBA00001946"/>
    </source>
</evidence>
<gene>
    <name evidence="7" type="ORF">E6C64_03800</name>
</gene>
<evidence type="ECO:0000256" key="5">
    <source>
        <dbReference type="ARBA" id="ARBA00022842"/>
    </source>
</evidence>
<dbReference type="Proteomes" id="UP000309133">
    <property type="component" value="Unassembled WGS sequence"/>
</dbReference>
<dbReference type="EMBL" id="SSSM01000001">
    <property type="protein sequence ID" value="THG33472.1"/>
    <property type="molecule type" value="Genomic_DNA"/>
</dbReference>
<comment type="caution">
    <text evidence="7">The sequence shown here is derived from an EMBL/GenBank/DDBJ whole genome shotgun (WGS) entry which is preliminary data.</text>
</comment>
<dbReference type="CDD" id="cd00685">
    <property type="entry name" value="Trans_IPPS_HT"/>
    <property type="match status" value="1"/>
</dbReference>
<dbReference type="InterPro" id="IPR008949">
    <property type="entry name" value="Isoprenoid_synthase_dom_sf"/>
</dbReference>
<organism evidence="7 8">
    <name type="scientific">Naasia lichenicola</name>
    <dbReference type="NCBI Taxonomy" id="2565933"/>
    <lineage>
        <taxon>Bacteria</taxon>
        <taxon>Bacillati</taxon>
        <taxon>Actinomycetota</taxon>
        <taxon>Actinomycetes</taxon>
        <taxon>Micrococcales</taxon>
        <taxon>Microbacteriaceae</taxon>
        <taxon>Naasia</taxon>
    </lineage>
</organism>
<dbReference type="GO" id="GO:0046872">
    <property type="term" value="F:metal ion binding"/>
    <property type="evidence" value="ECO:0007669"/>
    <property type="project" value="UniProtKB-KW"/>
</dbReference>
<evidence type="ECO:0000256" key="2">
    <source>
        <dbReference type="ARBA" id="ARBA00006706"/>
    </source>
</evidence>
<dbReference type="PANTHER" id="PTHR12001:SF85">
    <property type="entry name" value="SHORT CHAIN ISOPRENYL DIPHOSPHATE SYNTHASE"/>
    <property type="match status" value="1"/>
</dbReference>
<proteinExistence type="inferred from homology"/>
<dbReference type="GO" id="GO:0004659">
    <property type="term" value="F:prenyltransferase activity"/>
    <property type="evidence" value="ECO:0007669"/>
    <property type="project" value="InterPro"/>
</dbReference>
<dbReference type="OrthoDB" id="4497239at2"/>
<keyword evidence="5" id="KW-0460">Magnesium</keyword>
<dbReference type="InterPro" id="IPR033749">
    <property type="entry name" value="Polyprenyl_synt_CS"/>
</dbReference>
<evidence type="ECO:0000313" key="8">
    <source>
        <dbReference type="Proteomes" id="UP000309133"/>
    </source>
</evidence>
<dbReference type="SUPFAM" id="SSF48576">
    <property type="entry name" value="Terpenoid synthases"/>
    <property type="match status" value="1"/>
</dbReference>
<reference evidence="7 8" key="1">
    <citation type="submission" date="2019-04" db="EMBL/GenBank/DDBJ databases">
        <authorList>
            <person name="Jiang L."/>
        </authorList>
    </citation>
    <scope>NUCLEOTIDE SEQUENCE [LARGE SCALE GENOMIC DNA]</scope>
    <source>
        <strain evidence="7 8">YIM 131853</strain>
    </source>
</reference>
<evidence type="ECO:0000256" key="6">
    <source>
        <dbReference type="RuleBase" id="RU004466"/>
    </source>
</evidence>
<evidence type="ECO:0000313" key="7">
    <source>
        <dbReference type="EMBL" id="THG33472.1"/>
    </source>
</evidence>
<dbReference type="Pfam" id="PF00348">
    <property type="entry name" value="polyprenyl_synt"/>
    <property type="match status" value="1"/>
</dbReference>
<sequence length="374" mass="41080">MIESARLVDLVQSRLDRLIDDRSLILSGIAEEVAPFGAFSRQFLRGGKRFRALFAYWGWQGVRGASFDPMPELGNGPSEVELEGIVSLASAIEVFHAAALVHDDLIDSSDTRRGAPSAHRRFERLHQESRWAGDPVSFGTAAAILFGDLLLTWSDDLMTEGLLYTDDRDAAFAARAEWEQMRIDVTAGQYLDLVEERAWPTVDDEDALPRAQRVILYKSAKYSVEAPLVLGASLGGGTDHQIDSLRQFGVPLGIAFQLRDDLLGVFGDAAITGKPSGDDLREGKRTVLITLARTAMPTTSRHLMDELLGDRELEEDQIALLQESIHRSGAVEKVERMIEDNVLRASLALERAPLTAPAKAQLASLMRAATDRAS</sequence>
<comment type="similarity">
    <text evidence="2 6">Belongs to the FPP/GGPP synthase family.</text>
</comment>
<accession>A0A4S4FU03</accession>
<protein>
    <submittedName>
        <fullName evidence="7">Polyprenyl synthetase family protein</fullName>
    </submittedName>
</protein>
<evidence type="ECO:0000256" key="4">
    <source>
        <dbReference type="ARBA" id="ARBA00022723"/>
    </source>
</evidence>
<dbReference type="AlphaFoldDB" id="A0A4S4FU03"/>
<dbReference type="GO" id="GO:0008299">
    <property type="term" value="P:isoprenoid biosynthetic process"/>
    <property type="evidence" value="ECO:0007669"/>
    <property type="project" value="InterPro"/>
</dbReference>
<dbReference type="RefSeq" id="WP_136426254.1">
    <property type="nucleotide sequence ID" value="NZ_SSSM01000001.1"/>
</dbReference>
<name>A0A4S4FU03_9MICO</name>